<proteinExistence type="predicted"/>
<feature type="transmembrane region" description="Helical" evidence="1">
    <location>
        <begin position="96"/>
        <end position="113"/>
    </location>
</feature>
<comment type="caution">
    <text evidence="2">The sequence shown here is derived from an EMBL/GenBank/DDBJ whole genome shotgun (WGS) entry which is preliminary data.</text>
</comment>
<keyword evidence="1" id="KW-0812">Transmembrane</keyword>
<feature type="transmembrane region" description="Helical" evidence="1">
    <location>
        <begin position="158"/>
        <end position="175"/>
    </location>
</feature>
<feature type="transmembrane region" description="Helical" evidence="1">
    <location>
        <begin position="214"/>
        <end position="231"/>
    </location>
</feature>
<feature type="transmembrane region" description="Helical" evidence="1">
    <location>
        <begin position="321"/>
        <end position="340"/>
    </location>
</feature>
<feature type="transmembrane region" description="Helical" evidence="1">
    <location>
        <begin position="120"/>
        <end position="138"/>
    </location>
</feature>
<dbReference type="EMBL" id="JAFLWW010000010">
    <property type="protein sequence ID" value="MBT1159111.1"/>
    <property type="molecule type" value="Genomic_DNA"/>
</dbReference>
<keyword evidence="1" id="KW-0472">Membrane</keyword>
<reference evidence="2" key="2">
    <citation type="submission" date="2021-03" db="EMBL/GenBank/DDBJ databases">
        <authorList>
            <person name="Artuso I."/>
            <person name="Turrini P."/>
            <person name="Pirolo M."/>
            <person name="Lugli G.A."/>
            <person name="Ventura M."/>
            <person name="Visca P."/>
        </authorList>
    </citation>
    <scope>NUCLEOTIDE SEQUENCE</scope>
    <source>
        <strain evidence="2">LMG 26462</strain>
    </source>
</reference>
<accession>A0A9X1AGC9</accession>
<keyword evidence="1" id="KW-1133">Transmembrane helix</keyword>
<organism evidence="2 3">
    <name type="scientific">Aminobacter anthyllidis</name>
    <dbReference type="NCBI Taxonomy" id="1035067"/>
    <lineage>
        <taxon>Bacteria</taxon>
        <taxon>Pseudomonadati</taxon>
        <taxon>Pseudomonadota</taxon>
        <taxon>Alphaproteobacteria</taxon>
        <taxon>Hyphomicrobiales</taxon>
        <taxon>Phyllobacteriaceae</taxon>
        <taxon>Aminobacter</taxon>
    </lineage>
</organism>
<keyword evidence="3" id="KW-1185">Reference proteome</keyword>
<evidence type="ECO:0000313" key="3">
    <source>
        <dbReference type="Proteomes" id="UP001138921"/>
    </source>
</evidence>
<feature type="transmembrane region" description="Helical" evidence="1">
    <location>
        <begin position="243"/>
        <end position="260"/>
    </location>
</feature>
<feature type="transmembrane region" description="Helical" evidence="1">
    <location>
        <begin position="182"/>
        <end position="202"/>
    </location>
</feature>
<dbReference type="AlphaFoldDB" id="A0A9X1AGC9"/>
<sequence>MAGGDPVVNQLSTPPEMLAISPDVLHAAVANGLVTADQAQGLRDLERARTPALEAEPHDDEKFRFISGFSDIFVTIGLGLFLGALGYFSGDMIGNAGMFAVVAVASWLLAEYFTRKQRMALPSIVLLLVYAGTVFSAVAEAFNPSPGFGMGLGNHGGLPIVVAGLVTAGATALHYRRFRVPVTIAAGVGALVASAVGVLFMVTPDFAIQAAKPLLLACGLAVFTLAMRFDLSDPQRQTRRTDIAFWLHMLAAPLIVHPLVSGLVGEGGSDMVSAWSILAIFIALALVALVVDRRAILVSGLSYAGFAFGALVVKAGLSDSVVPLTMLVLGALVLLLSAGWHTLRRTLLPLLPGALARRLPAHT</sequence>
<gene>
    <name evidence="2" type="ORF">J1C56_26385</name>
</gene>
<reference evidence="2" key="1">
    <citation type="journal article" date="2021" name="Microorganisms">
        <title>Phylogenomic Reconstruction and Metabolic Potential of the Genus Aminobacter.</title>
        <authorList>
            <person name="Artuso I."/>
            <person name="Turrini P."/>
            <person name="Pirolo M."/>
            <person name="Lugli G.A."/>
            <person name="Ventura M."/>
            <person name="Visca P."/>
        </authorList>
    </citation>
    <scope>NUCLEOTIDE SEQUENCE</scope>
    <source>
        <strain evidence="2">LMG 26462</strain>
    </source>
</reference>
<evidence type="ECO:0000313" key="2">
    <source>
        <dbReference type="EMBL" id="MBT1159111.1"/>
    </source>
</evidence>
<evidence type="ECO:0000256" key="1">
    <source>
        <dbReference type="SAM" id="Phobius"/>
    </source>
</evidence>
<name>A0A9X1AGC9_9HYPH</name>
<feature type="transmembrane region" description="Helical" evidence="1">
    <location>
        <begin position="72"/>
        <end position="90"/>
    </location>
</feature>
<protein>
    <recommendedName>
        <fullName evidence="4">DUF2157 domain-containing protein</fullName>
    </recommendedName>
</protein>
<feature type="transmembrane region" description="Helical" evidence="1">
    <location>
        <begin position="296"/>
        <end position="315"/>
    </location>
</feature>
<feature type="transmembrane region" description="Helical" evidence="1">
    <location>
        <begin position="272"/>
        <end position="291"/>
    </location>
</feature>
<evidence type="ECO:0008006" key="4">
    <source>
        <dbReference type="Google" id="ProtNLM"/>
    </source>
</evidence>
<dbReference type="Proteomes" id="UP001138921">
    <property type="component" value="Unassembled WGS sequence"/>
</dbReference>